<feature type="transmembrane region" description="Helical" evidence="1">
    <location>
        <begin position="94"/>
        <end position="118"/>
    </location>
</feature>
<gene>
    <name evidence="2" type="ORF">ITX56_23580</name>
</gene>
<evidence type="ECO:0000256" key="1">
    <source>
        <dbReference type="SAM" id="Phobius"/>
    </source>
</evidence>
<protein>
    <submittedName>
        <fullName evidence="2">Uncharacterized protein</fullName>
    </submittedName>
</protein>
<sequence>MKNSLADFTEVKNTQPFDKKEFISEMLVKEDVADRQHSRRNKSIDVWSKTIVTLVMTVLVVVMNWYVVDMVNNVINQEIELIKSKVMLASERSITTGVFMALIGGTVAEVSALFFIIVKSIFKTEP</sequence>
<accession>A0ABS7S2C7</accession>
<proteinExistence type="predicted"/>
<organism evidence="2 3">
    <name type="scientific">Leclercia barmai</name>
    <dbReference type="NCBI Taxonomy" id="2785629"/>
    <lineage>
        <taxon>Bacteria</taxon>
        <taxon>Pseudomonadati</taxon>
        <taxon>Pseudomonadota</taxon>
        <taxon>Gammaproteobacteria</taxon>
        <taxon>Enterobacterales</taxon>
        <taxon>Enterobacteriaceae</taxon>
        <taxon>Leclercia</taxon>
    </lineage>
</organism>
<keyword evidence="3" id="KW-1185">Reference proteome</keyword>
<dbReference type="RefSeq" id="WP_223075808.1">
    <property type="nucleotide sequence ID" value="NZ_JADMNK010000023.1"/>
</dbReference>
<feature type="transmembrane region" description="Helical" evidence="1">
    <location>
        <begin position="46"/>
        <end position="67"/>
    </location>
</feature>
<reference evidence="2 3" key="1">
    <citation type="submission" date="2020-11" db="EMBL/GenBank/DDBJ databases">
        <title>Draft Genome of Enterobacter sp. strain EMC7.</title>
        <authorList>
            <person name="Barman P."/>
            <person name="Sinha S."/>
            <person name="Sen S."/>
            <person name="Chakraborty R."/>
        </authorList>
    </citation>
    <scope>NUCLEOTIDE SEQUENCE [LARGE SCALE GENOMIC DNA]</scope>
    <source>
        <strain evidence="2 3">EMC7</strain>
    </source>
</reference>
<evidence type="ECO:0000313" key="3">
    <source>
        <dbReference type="Proteomes" id="UP000706580"/>
    </source>
</evidence>
<keyword evidence="1" id="KW-0812">Transmembrane</keyword>
<name>A0ABS7S2C7_9ENTR</name>
<keyword evidence="1" id="KW-0472">Membrane</keyword>
<keyword evidence="1" id="KW-1133">Transmembrane helix</keyword>
<comment type="caution">
    <text evidence="2">The sequence shown here is derived from an EMBL/GenBank/DDBJ whole genome shotgun (WGS) entry which is preliminary data.</text>
</comment>
<dbReference type="Proteomes" id="UP000706580">
    <property type="component" value="Unassembled WGS sequence"/>
</dbReference>
<evidence type="ECO:0000313" key="2">
    <source>
        <dbReference type="EMBL" id="MBZ0060718.1"/>
    </source>
</evidence>
<dbReference type="EMBL" id="JADMNK010000023">
    <property type="protein sequence ID" value="MBZ0060718.1"/>
    <property type="molecule type" value="Genomic_DNA"/>
</dbReference>